<feature type="domain" description="Chemotaxis phosphatase CheX-like" evidence="2">
    <location>
        <begin position="39"/>
        <end position="125"/>
    </location>
</feature>
<dbReference type="InterPro" id="IPR038756">
    <property type="entry name" value="CheX-like"/>
</dbReference>
<organism evidence="3 4">
    <name type="scientific">Marispirochaeta aestuarii</name>
    <dbReference type="NCBI Taxonomy" id="1963862"/>
    <lineage>
        <taxon>Bacteria</taxon>
        <taxon>Pseudomonadati</taxon>
        <taxon>Spirochaetota</taxon>
        <taxon>Spirochaetia</taxon>
        <taxon>Spirochaetales</taxon>
        <taxon>Spirochaetaceae</taxon>
        <taxon>Marispirochaeta</taxon>
    </lineage>
</organism>
<dbReference type="EMBL" id="MWQY01000003">
    <property type="protein sequence ID" value="ORC37190.1"/>
    <property type="molecule type" value="Genomic_DNA"/>
</dbReference>
<dbReference type="SUPFAM" id="SSF103039">
    <property type="entry name" value="CheC-like"/>
    <property type="match status" value="1"/>
</dbReference>
<evidence type="ECO:0000313" key="3">
    <source>
        <dbReference type="EMBL" id="ORC37190.1"/>
    </source>
</evidence>
<dbReference type="InterPro" id="IPR028051">
    <property type="entry name" value="CheX-like_dom"/>
</dbReference>
<dbReference type="InterPro" id="IPR028976">
    <property type="entry name" value="CheC-like_sf"/>
</dbReference>
<accession>A0A1Y1S119</accession>
<evidence type="ECO:0000259" key="2">
    <source>
        <dbReference type="Pfam" id="PF13690"/>
    </source>
</evidence>
<dbReference type="OrthoDB" id="369483at2"/>
<protein>
    <recommendedName>
        <fullName evidence="2">Chemotaxis phosphatase CheX-like domain-containing protein</fullName>
    </recommendedName>
</protein>
<comment type="caution">
    <text evidence="3">The sequence shown here is derived from an EMBL/GenBank/DDBJ whole genome shotgun (WGS) entry which is preliminary data.</text>
</comment>
<dbReference type="PANTHER" id="PTHR39452:SF1">
    <property type="entry name" value="CHEY-P PHOSPHATASE CHEX"/>
    <property type="match status" value="1"/>
</dbReference>
<keyword evidence="4" id="KW-1185">Reference proteome</keyword>
<proteinExistence type="predicted"/>
<dbReference type="STRING" id="1963862.B4O97_03090"/>
<dbReference type="Proteomes" id="UP000192343">
    <property type="component" value="Unassembled WGS sequence"/>
</dbReference>
<name>A0A1Y1S119_9SPIO</name>
<dbReference type="CDD" id="cd17906">
    <property type="entry name" value="CheX"/>
    <property type="match status" value="1"/>
</dbReference>
<gene>
    <name evidence="3" type="ORF">B4O97_03090</name>
</gene>
<evidence type="ECO:0000313" key="4">
    <source>
        <dbReference type="Proteomes" id="UP000192343"/>
    </source>
</evidence>
<dbReference type="AlphaFoldDB" id="A0A1Y1S119"/>
<reference evidence="3 4" key="1">
    <citation type="submission" date="2017-03" db="EMBL/GenBank/DDBJ databases">
        <title>Draft Genome sequence of Marispirochaeta sp. strain JC444.</title>
        <authorList>
            <person name="Shivani Y."/>
            <person name="Subhash Y."/>
            <person name="Sasikala C."/>
            <person name="Ramana C."/>
        </authorList>
    </citation>
    <scope>NUCLEOTIDE SEQUENCE [LARGE SCALE GENOMIC DNA]</scope>
    <source>
        <strain evidence="3 4">JC444</strain>
    </source>
</reference>
<keyword evidence="1" id="KW-0145">Chemotaxis</keyword>
<dbReference type="GO" id="GO:0006935">
    <property type="term" value="P:chemotaxis"/>
    <property type="evidence" value="ECO:0007669"/>
    <property type="project" value="UniProtKB-KW"/>
</dbReference>
<dbReference type="PANTHER" id="PTHR39452">
    <property type="entry name" value="CHEY-P PHOSPHATASE CHEX"/>
    <property type="match status" value="1"/>
</dbReference>
<dbReference type="Pfam" id="PF13690">
    <property type="entry name" value="CheX"/>
    <property type="match status" value="1"/>
</dbReference>
<sequence>MSDYLQQFTGALREVVREIGFEDTSISVEDIDPSSVELVASVGITGDLHGFMMLRADMQSAHNFVSKMLINMGIEPEEEEGFGQFHKEAIGEIVNQVSGRSTMMLADQNIDCNITPPTIISGQSIYSDIASCESSISHILSGNFGKIGLFVGIKNSSL</sequence>
<dbReference type="Gene3D" id="3.40.1550.10">
    <property type="entry name" value="CheC-like"/>
    <property type="match status" value="1"/>
</dbReference>
<evidence type="ECO:0000256" key="1">
    <source>
        <dbReference type="ARBA" id="ARBA00022500"/>
    </source>
</evidence>
<dbReference type="RefSeq" id="WP_083048227.1">
    <property type="nucleotide sequence ID" value="NZ_CAXXQO010000002.1"/>
</dbReference>